<dbReference type="EMBL" id="CACVBM020001151">
    <property type="protein sequence ID" value="CAA7034912.1"/>
    <property type="molecule type" value="Genomic_DNA"/>
</dbReference>
<evidence type="ECO:0000256" key="6">
    <source>
        <dbReference type="ARBA" id="ARBA00022679"/>
    </source>
</evidence>
<gene>
    <name evidence="14" type="ORF">MERR_LOCUS22147</name>
</gene>
<evidence type="ECO:0000256" key="7">
    <source>
        <dbReference type="ARBA" id="ARBA00022741"/>
    </source>
</evidence>
<proteinExistence type="inferred from homology"/>
<dbReference type="AlphaFoldDB" id="A0A6D2J4S8"/>
<evidence type="ECO:0000313" key="15">
    <source>
        <dbReference type="Proteomes" id="UP000467841"/>
    </source>
</evidence>
<comment type="catalytic activity">
    <reaction evidence="1 11">
        <text>(2R)-3-phosphoglycerate + ATP = (2R)-3-phospho-glyceroyl phosphate + ADP</text>
        <dbReference type="Rhea" id="RHEA:14801"/>
        <dbReference type="ChEBI" id="CHEBI:30616"/>
        <dbReference type="ChEBI" id="CHEBI:57604"/>
        <dbReference type="ChEBI" id="CHEBI:58272"/>
        <dbReference type="ChEBI" id="CHEBI:456216"/>
        <dbReference type="EC" id="2.7.2.3"/>
    </reaction>
</comment>
<keyword evidence="7" id="KW-0547">Nucleotide-binding</keyword>
<feature type="domain" description="Alcohol dehydrogenase-like N-terminal" evidence="13">
    <location>
        <begin position="8"/>
        <end position="90"/>
    </location>
</feature>
<dbReference type="GO" id="GO:0005524">
    <property type="term" value="F:ATP binding"/>
    <property type="evidence" value="ECO:0007669"/>
    <property type="project" value="UniProtKB-KW"/>
</dbReference>
<evidence type="ECO:0000256" key="9">
    <source>
        <dbReference type="ARBA" id="ARBA00022840"/>
    </source>
</evidence>
<dbReference type="Gene3D" id="3.90.180.10">
    <property type="entry name" value="Medium-chain alcohol dehydrogenases, catalytic domain"/>
    <property type="match status" value="1"/>
</dbReference>
<dbReference type="InterPro" id="IPR036043">
    <property type="entry name" value="Phosphoglycerate_kinase_sf"/>
</dbReference>
<comment type="subunit">
    <text evidence="12">Monomer.</text>
</comment>
<dbReference type="InterPro" id="IPR015824">
    <property type="entry name" value="Phosphoglycerate_kinase_N"/>
</dbReference>
<dbReference type="OrthoDB" id="1637576at2759"/>
<keyword evidence="10" id="KW-0460">Magnesium</keyword>
<dbReference type="InterPro" id="IPR013154">
    <property type="entry name" value="ADH-like_N"/>
</dbReference>
<evidence type="ECO:0000256" key="10">
    <source>
        <dbReference type="ARBA" id="ARBA00022842"/>
    </source>
</evidence>
<evidence type="ECO:0000313" key="14">
    <source>
        <dbReference type="EMBL" id="CAA7034912.1"/>
    </source>
</evidence>
<comment type="similarity">
    <text evidence="4 11">Belongs to the phosphoglycerate kinase family.</text>
</comment>
<dbReference type="PANTHER" id="PTHR11406">
    <property type="entry name" value="PHOSPHOGLYCERATE KINASE"/>
    <property type="match status" value="1"/>
</dbReference>
<dbReference type="SUPFAM" id="SSF53748">
    <property type="entry name" value="Phosphoglycerate kinase"/>
    <property type="match status" value="1"/>
</dbReference>
<evidence type="ECO:0000256" key="11">
    <source>
        <dbReference type="RuleBase" id="RU000532"/>
    </source>
</evidence>
<dbReference type="GO" id="GO:0006096">
    <property type="term" value="P:glycolytic process"/>
    <property type="evidence" value="ECO:0007669"/>
    <property type="project" value="InterPro"/>
</dbReference>
<dbReference type="SUPFAM" id="SSF50129">
    <property type="entry name" value="GroES-like"/>
    <property type="match status" value="1"/>
</dbReference>
<evidence type="ECO:0000256" key="4">
    <source>
        <dbReference type="ARBA" id="ARBA00008982"/>
    </source>
</evidence>
<comment type="caution">
    <text evidence="14">The sequence shown here is derived from an EMBL/GenBank/DDBJ whole genome shotgun (WGS) entry which is preliminary data.</text>
</comment>
<accession>A0A6D2J4S8</accession>
<keyword evidence="15" id="KW-1185">Reference proteome</keyword>
<dbReference type="GO" id="GO:0005829">
    <property type="term" value="C:cytosol"/>
    <property type="evidence" value="ECO:0007669"/>
    <property type="project" value="TreeGrafter"/>
</dbReference>
<dbReference type="PRINTS" id="PR00477">
    <property type="entry name" value="PHGLYCKINASE"/>
</dbReference>
<evidence type="ECO:0000256" key="12">
    <source>
        <dbReference type="RuleBase" id="RU000696"/>
    </source>
</evidence>
<dbReference type="Gene3D" id="3.40.50.1260">
    <property type="entry name" value="Phosphoglycerate kinase, N-terminal domain"/>
    <property type="match status" value="1"/>
</dbReference>
<dbReference type="GO" id="GO:0043531">
    <property type="term" value="F:ADP binding"/>
    <property type="evidence" value="ECO:0007669"/>
    <property type="project" value="TreeGrafter"/>
</dbReference>
<dbReference type="EC" id="2.7.2.3" evidence="5 11"/>
<keyword evidence="9" id="KW-0067">ATP-binding</keyword>
<comment type="cofactor">
    <cofactor evidence="2">
        <name>Mg(2+)</name>
        <dbReference type="ChEBI" id="CHEBI:18420"/>
    </cofactor>
</comment>
<keyword evidence="8 11" id="KW-0418">Kinase</keyword>
<dbReference type="Pfam" id="PF00162">
    <property type="entry name" value="PGK"/>
    <property type="match status" value="1"/>
</dbReference>
<evidence type="ECO:0000256" key="1">
    <source>
        <dbReference type="ARBA" id="ARBA00000642"/>
    </source>
</evidence>
<evidence type="ECO:0000256" key="2">
    <source>
        <dbReference type="ARBA" id="ARBA00001946"/>
    </source>
</evidence>
<reference evidence="14" key="1">
    <citation type="submission" date="2020-01" db="EMBL/GenBank/DDBJ databases">
        <authorList>
            <person name="Mishra B."/>
        </authorList>
    </citation>
    <scope>NUCLEOTIDE SEQUENCE [LARGE SCALE GENOMIC DNA]</scope>
</reference>
<evidence type="ECO:0000256" key="5">
    <source>
        <dbReference type="ARBA" id="ARBA00013061"/>
    </source>
</evidence>
<dbReference type="Proteomes" id="UP000467841">
    <property type="component" value="Unassembled WGS sequence"/>
</dbReference>
<comment type="pathway">
    <text evidence="3">Carbohydrate biosynthesis; Calvin cycle.</text>
</comment>
<evidence type="ECO:0000259" key="13">
    <source>
        <dbReference type="Pfam" id="PF08240"/>
    </source>
</evidence>
<dbReference type="GO" id="GO:0006094">
    <property type="term" value="P:gluconeogenesis"/>
    <property type="evidence" value="ECO:0007669"/>
    <property type="project" value="TreeGrafter"/>
</dbReference>
<dbReference type="PANTHER" id="PTHR11406:SF23">
    <property type="entry name" value="PHOSPHOGLYCERATE KINASE 1, CHLOROPLASTIC-RELATED"/>
    <property type="match status" value="1"/>
</dbReference>
<sequence>MSQLFFIRFPVGSRVVGAFIMPCGTCTYCAKGHDDLCEDFFAFNRAKGTLYDGETRLFLRHDDSPVYMYSMGGMDEYCVTPAHGLAPLPESLPHTESAILGCPGDSIAPLLLSGCGGALLLENVRFYKEDEKKDPEFAKKLASLADLYVNDAFGNAHRANASTEGVTKFLKPSVAG</sequence>
<dbReference type="InterPro" id="IPR001576">
    <property type="entry name" value="Phosphoglycerate_kinase"/>
</dbReference>
<dbReference type="GO" id="GO:0004618">
    <property type="term" value="F:phosphoglycerate kinase activity"/>
    <property type="evidence" value="ECO:0007669"/>
    <property type="project" value="UniProtKB-EC"/>
</dbReference>
<organism evidence="14 15">
    <name type="scientific">Microthlaspi erraticum</name>
    <dbReference type="NCBI Taxonomy" id="1685480"/>
    <lineage>
        <taxon>Eukaryota</taxon>
        <taxon>Viridiplantae</taxon>
        <taxon>Streptophyta</taxon>
        <taxon>Embryophyta</taxon>
        <taxon>Tracheophyta</taxon>
        <taxon>Spermatophyta</taxon>
        <taxon>Magnoliopsida</taxon>
        <taxon>eudicotyledons</taxon>
        <taxon>Gunneridae</taxon>
        <taxon>Pentapetalae</taxon>
        <taxon>rosids</taxon>
        <taxon>malvids</taxon>
        <taxon>Brassicales</taxon>
        <taxon>Brassicaceae</taxon>
        <taxon>Coluteocarpeae</taxon>
        <taxon>Microthlaspi</taxon>
    </lineage>
</organism>
<dbReference type="InterPro" id="IPR011032">
    <property type="entry name" value="GroES-like_sf"/>
</dbReference>
<protein>
    <recommendedName>
        <fullName evidence="5 11">Phosphoglycerate kinase</fullName>
        <ecNumber evidence="5 11">2.7.2.3</ecNumber>
    </recommendedName>
</protein>
<name>A0A6D2J4S8_9BRAS</name>
<dbReference type="Pfam" id="PF08240">
    <property type="entry name" value="ADH_N"/>
    <property type="match status" value="1"/>
</dbReference>
<evidence type="ECO:0000256" key="8">
    <source>
        <dbReference type="ARBA" id="ARBA00022777"/>
    </source>
</evidence>
<keyword evidence="6 11" id="KW-0808">Transferase</keyword>
<evidence type="ECO:0000256" key="3">
    <source>
        <dbReference type="ARBA" id="ARBA00005215"/>
    </source>
</evidence>